<name>A0ACC2SHU9_9FUNG</name>
<dbReference type="EMBL" id="QTSX02005032">
    <property type="protein sequence ID" value="KAJ9061954.1"/>
    <property type="molecule type" value="Genomic_DNA"/>
</dbReference>
<keyword evidence="2" id="KW-1185">Reference proteome</keyword>
<evidence type="ECO:0000313" key="1">
    <source>
        <dbReference type="EMBL" id="KAJ9061954.1"/>
    </source>
</evidence>
<accession>A0ACC2SHU9</accession>
<dbReference type="Proteomes" id="UP001165960">
    <property type="component" value="Unassembled WGS sequence"/>
</dbReference>
<evidence type="ECO:0000313" key="2">
    <source>
        <dbReference type="Proteomes" id="UP001165960"/>
    </source>
</evidence>
<organism evidence="1 2">
    <name type="scientific">Entomophthora muscae</name>
    <dbReference type="NCBI Taxonomy" id="34485"/>
    <lineage>
        <taxon>Eukaryota</taxon>
        <taxon>Fungi</taxon>
        <taxon>Fungi incertae sedis</taxon>
        <taxon>Zoopagomycota</taxon>
        <taxon>Entomophthoromycotina</taxon>
        <taxon>Entomophthoromycetes</taxon>
        <taxon>Entomophthorales</taxon>
        <taxon>Entomophthoraceae</taxon>
        <taxon>Entomophthora</taxon>
    </lineage>
</organism>
<reference evidence="1" key="1">
    <citation type="submission" date="2022-04" db="EMBL/GenBank/DDBJ databases">
        <title>Genome of the entomopathogenic fungus Entomophthora muscae.</title>
        <authorList>
            <person name="Elya C."/>
            <person name="Lovett B.R."/>
            <person name="Lee E."/>
            <person name="Macias A.M."/>
            <person name="Hajek A.E."/>
            <person name="De Bivort B.L."/>
            <person name="Kasson M.T."/>
            <person name="De Fine Licht H.H."/>
            <person name="Stajich J.E."/>
        </authorList>
    </citation>
    <scope>NUCLEOTIDE SEQUENCE</scope>
    <source>
        <strain evidence="1">Berkeley</strain>
    </source>
</reference>
<gene>
    <name evidence="1" type="ORF">DSO57_1015596</name>
</gene>
<sequence>MQFSIQASLLLSLLGSSAAHMALSEPAPRRSTHHPGYTWENQDFDITNPLGEQFPFPCRGAPVGPVYKAYKAGSNIDIHIDGGAKHSGGHCQFSMTYDQVNFAVLKTVMGDCIISTVDYQVAIPKDAPNGNATFVWTWFNKIGNREMYMNCVDIEITDGSDNGSIKGKKMVVGNLPGYPTFPEGFADNYGEEMFESQPIITVAPKGSPSKPKPTQAPKPTPTVPKPTQAPTKPTSKPPQAPTKPNPSGRCSQGARICRDTSTIGLCWNYFYSYRACPKGTHCKDFSGTARCE</sequence>
<protein>
    <submittedName>
        <fullName evidence="1">Uncharacterized protein</fullName>
    </submittedName>
</protein>
<comment type="caution">
    <text evidence="1">The sequence shown here is derived from an EMBL/GenBank/DDBJ whole genome shotgun (WGS) entry which is preliminary data.</text>
</comment>
<proteinExistence type="predicted"/>